<dbReference type="GO" id="GO:0003676">
    <property type="term" value="F:nucleic acid binding"/>
    <property type="evidence" value="ECO:0007669"/>
    <property type="project" value="InterPro"/>
</dbReference>
<dbReference type="InterPro" id="IPR036875">
    <property type="entry name" value="Znf_CCHC_sf"/>
</dbReference>
<evidence type="ECO:0000313" key="2">
    <source>
        <dbReference type="EMBL" id="GFD35750.1"/>
    </source>
</evidence>
<accession>A0A699VMU3</accession>
<sequence length="143" mass="16362">VSDSEDGSESEPMLTQKVPSFVQTSEHMKTPRTSVKPVEHPTPAKNLRKDIPKSRGHKHSWNSKACFVCKSVNHLIKDCDYYKKKVVQKPVWNHAMRVNHQNSTRMTHPYYKKHVVPTAVLTRSRLVPLNASRPITTVVPKPM</sequence>
<dbReference type="SUPFAM" id="SSF57756">
    <property type="entry name" value="Retrovirus zinc finger-like domains"/>
    <property type="match status" value="1"/>
</dbReference>
<feature type="non-terminal residue" evidence="2">
    <location>
        <position position="1"/>
    </location>
</feature>
<gene>
    <name evidence="2" type="ORF">Tci_907719</name>
</gene>
<organism evidence="2">
    <name type="scientific">Tanacetum cinerariifolium</name>
    <name type="common">Dalmatian daisy</name>
    <name type="synonym">Chrysanthemum cinerariifolium</name>
    <dbReference type="NCBI Taxonomy" id="118510"/>
    <lineage>
        <taxon>Eukaryota</taxon>
        <taxon>Viridiplantae</taxon>
        <taxon>Streptophyta</taxon>
        <taxon>Embryophyta</taxon>
        <taxon>Tracheophyta</taxon>
        <taxon>Spermatophyta</taxon>
        <taxon>Magnoliopsida</taxon>
        <taxon>eudicotyledons</taxon>
        <taxon>Gunneridae</taxon>
        <taxon>Pentapetalae</taxon>
        <taxon>asterids</taxon>
        <taxon>campanulids</taxon>
        <taxon>Asterales</taxon>
        <taxon>Asteraceae</taxon>
        <taxon>Asteroideae</taxon>
        <taxon>Anthemideae</taxon>
        <taxon>Anthemidinae</taxon>
        <taxon>Tanacetum</taxon>
    </lineage>
</organism>
<comment type="caution">
    <text evidence="2">The sequence shown here is derived from an EMBL/GenBank/DDBJ whole genome shotgun (WGS) entry which is preliminary data.</text>
</comment>
<protein>
    <submittedName>
        <fullName evidence="2">Ribonuclease H-like domain-containing protein</fullName>
    </submittedName>
</protein>
<reference evidence="2" key="1">
    <citation type="journal article" date="2019" name="Sci. Rep.">
        <title>Draft genome of Tanacetum cinerariifolium, the natural source of mosquito coil.</title>
        <authorList>
            <person name="Yamashiro T."/>
            <person name="Shiraishi A."/>
            <person name="Satake H."/>
            <person name="Nakayama K."/>
        </authorList>
    </citation>
    <scope>NUCLEOTIDE SEQUENCE</scope>
</reference>
<evidence type="ECO:0000256" key="1">
    <source>
        <dbReference type="SAM" id="MobiDB-lite"/>
    </source>
</evidence>
<feature type="region of interest" description="Disordered" evidence="1">
    <location>
        <begin position="1"/>
        <end position="59"/>
    </location>
</feature>
<dbReference type="EMBL" id="BKCJ011462758">
    <property type="protein sequence ID" value="GFD35750.1"/>
    <property type="molecule type" value="Genomic_DNA"/>
</dbReference>
<dbReference type="GO" id="GO:0008270">
    <property type="term" value="F:zinc ion binding"/>
    <property type="evidence" value="ECO:0007669"/>
    <property type="project" value="InterPro"/>
</dbReference>
<name>A0A699VMU3_TANCI</name>
<dbReference type="AlphaFoldDB" id="A0A699VMU3"/>
<proteinExistence type="predicted"/>